<dbReference type="Proteomes" id="UP000236162">
    <property type="component" value="Unassembled WGS sequence"/>
</dbReference>
<reference evidence="3 4" key="1">
    <citation type="submission" date="2017-04" db="EMBL/GenBank/DDBJ databases">
        <title>In vitro and in silico characterization of Lactobacillus paraplantarum D2-1, a starter culture for soymilk fermentation.</title>
        <authorList>
            <person name="Endo A."/>
            <person name="Sasaki F."/>
            <person name="Maeno S."/>
            <person name="Kanesaki Y."/>
            <person name="Kubota E."/>
            <person name="Torres G.A."/>
            <person name="Tomita S."/>
            <person name="Nakagawa J."/>
        </authorList>
    </citation>
    <scope>NUCLEOTIDE SEQUENCE [LARGE SCALE GENOMIC DNA]</scope>
    <source>
        <strain evidence="3 4">D2-1</strain>
    </source>
</reference>
<dbReference type="EMBL" id="CP032744">
    <property type="protein sequence ID" value="AYJ38889.1"/>
    <property type="molecule type" value="Genomic_DNA"/>
</dbReference>
<dbReference type="EMBL" id="BDOR01000004">
    <property type="protein sequence ID" value="GBF01686.1"/>
    <property type="molecule type" value="Genomic_DNA"/>
</dbReference>
<protein>
    <submittedName>
        <fullName evidence="1">Uncharacterized protein</fullName>
    </submittedName>
</protein>
<evidence type="ECO:0000313" key="1">
    <source>
        <dbReference type="EMBL" id="AYJ38889.1"/>
    </source>
</evidence>
<gene>
    <name evidence="1" type="ORF">LP667_08690</name>
    <name evidence="2" type="ORF">LP667_08985</name>
    <name evidence="3" type="ORF">LPPLD21_01218</name>
</gene>
<dbReference type="RefSeq" id="WP_056988249.1">
    <property type="nucleotide sequence ID" value="NZ_BDOR01000004.1"/>
</dbReference>
<name>A0AAD0X8A7_9LACO</name>
<proteinExistence type="predicted"/>
<evidence type="ECO:0000313" key="5">
    <source>
        <dbReference type="Proteomes" id="UP000277896"/>
    </source>
</evidence>
<dbReference type="EMBL" id="CP032744">
    <property type="protein sequence ID" value="AYJ38943.1"/>
    <property type="molecule type" value="Genomic_DNA"/>
</dbReference>
<accession>A0AAD0X8A7</accession>
<evidence type="ECO:0000313" key="2">
    <source>
        <dbReference type="EMBL" id="AYJ38943.1"/>
    </source>
</evidence>
<evidence type="ECO:0000313" key="3">
    <source>
        <dbReference type="EMBL" id="GBF01686.1"/>
    </source>
</evidence>
<dbReference type="AlphaFoldDB" id="A0AAD0X8A7"/>
<reference evidence="1 5" key="2">
    <citation type="submission" date="2018-10" db="EMBL/GenBank/DDBJ databases">
        <title>Genome seuquencing of Lactobacillus species.</title>
        <authorList>
            <person name="Baek C."/>
            <person name="Yi H."/>
        </authorList>
    </citation>
    <scope>NUCLEOTIDE SEQUENCE [LARGE SCALE GENOMIC DNA]</scope>
    <source>
        <strain evidence="1 5">DSM 10667</strain>
    </source>
</reference>
<keyword evidence="4" id="KW-1185">Reference proteome</keyword>
<dbReference type="Proteomes" id="UP000277896">
    <property type="component" value="Chromosome"/>
</dbReference>
<sequence>MYQIDITEYLENKTDRESFGVTSKEIFVDLMRQVEMKFSDSKIDWNSYMNRLSTGKRNVYEIDLWQKNDKGIWSMIEHHEFISNTEIISFLRANTK</sequence>
<organism evidence="1 5">
    <name type="scientific">Lactiplantibacillus paraplantarum</name>
    <dbReference type="NCBI Taxonomy" id="60520"/>
    <lineage>
        <taxon>Bacteria</taxon>
        <taxon>Bacillati</taxon>
        <taxon>Bacillota</taxon>
        <taxon>Bacilli</taxon>
        <taxon>Lactobacillales</taxon>
        <taxon>Lactobacillaceae</taxon>
        <taxon>Lactiplantibacillus</taxon>
    </lineage>
</organism>
<evidence type="ECO:0000313" key="4">
    <source>
        <dbReference type="Proteomes" id="UP000236162"/>
    </source>
</evidence>